<dbReference type="EMBL" id="HACG01041222">
    <property type="protein sequence ID" value="CEK88087.1"/>
    <property type="molecule type" value="Transcribed_RNA"/>
</dbReference>
<dbReference type="InterPro" id="IPR032704">
    <property type="entry name" value="Cms1"/>
</dbReference>
<dbReference type="InterPro" id="IPR027417">
    <property type="entry name" value="P-loop_NTPase"/>
</dbReference>
<evidence type="ECO:0000313" key="2">
    <source>
        <dbReference type="EMBL" id="CEK88087.1"/>
    </source>
</evidence>
<organism evidence="3">
    <name type="scientific">Arion vulgaris</name>
    <dbReference type="NCBI Taxonomy" id="1028688"/>
    <lineage>
        <taxon>Eukaryota</taxon>
        <taxon>Metazoa</taxon>
        <taxon>Spiralia</taxon>
        <taxon>Lophotrochozoa</taxon>
        <taxon>Mollusca</taxon>
        <taxon>Gastropoda</taxon>
        <taxon>Heterobranchia</taxon>
        <taxon>Euthyneura</taxon>
        <taxon>Panpulmonata</taxon>
        <taxon>Eupulmonata</taxon>
        <taxon>Stylommatophora</taxon>
        <taxon>Helicina</taxon>
        <taxon>Arionoidea</taxon>
        <taxon>Arionidae</taxon>
        <taxon>Arion</taxon>
    </lineage>
</organism>
<protein>
    <submittedName>
        <fullName evidence="3">Uncharacterized protein</fullName>
    </submittedName>
</protein>
<accession>A0A0B7B4Y9</accession>
<dbReference type="Gene3D" id="3.40.50.300">
    <property type="entry name" value="P-loop containing nucleotide triphosphate hydrolases"/>
    <property type="match status" value="1"/>
</dbReference>
<dbReference type="PANTHER" id="PTHR24030">
    <property type="entry name" value="PROTEIN CMSS1"/>
    <property type="match status" value="1"/>
</dbReference>
<dbReference type="EMBL" id="HACG01041223">
    <property type="protein sequence ID" value="CEK88088.1"/>
    <property type="molecule type" value="Transcribed_RNA"/>
</dbReference>
<dbReference type="GO" id="GO:0005634">
    <property type="term" value="C:nucleus"/>
    <property type="evidence" value="ECO:0007669"/>
    <property type="project" value="TreeGrafter"/>
</dbReference>
<sequence length="88" mass="9944">MKVEDQKKFLTKTNCQIGIGTPGRLLLLAKQGVLQLESLVAVVLDWNWRDSKLKRLTDIPEIQQDLVILLKDFILEAVKGSQCKLALL</sequence>
<dbReference type="GO" id="GO:0030686">
    <property type="term" value="C:90S preribosome"/>
    <property type="evidence" value="ECO:0007669"/>
    <property type="project" value="TreeGrafter"/>
</dbReference>
<name>A0A0B7B4Y9_9EUPU</name>
<dbReference type="Pfam" id="PF14617">
    <property type="entry name" value="CMS1"/>
    <property type="match status" value="1"/>
</dbReference>
<dbReference type="AlphaFoldDB" id="A0A0B7B4Y9"/>
<proteinExistence type="predicted"/>
<gene>
    <name evidence="3" type="primary">ORF163148</name>
    <name evidence="1" type="synonym">ORF163133</name>
    <name evidence="2" type="synonym">ORF163141</name>
</gene>
<evidence type="ECO:0000313" key="3">
    <source>
        <dbReference type="EMBL" id="CEK88088.1"/>
    </source>
</evidence>
<reference evidence="3" key="1">
    <citation type="submission" date="2014-12" db="EMBL/GenBank/DDBJ databases">
        <title>Insight into the proteome of Arion vulgaris.</title>
        <authorList>
            <person name="Aradska J."/>
            <person name="Bulat T."/>
            <person name="Smidak R."/>
            <person name="Sarate P."/>
            <person name="Gangsoo J."/>
            <person name="Sialana F."/>
            <person name="Bilban M."/>
            <person name="Lubec G."/>
        </authorList>
    </citation>
    <scope>NUCLEOTIDE SEQUENCE</scope>
    <source>
        <tissue evidence="3">Skin</tissue>
    </source>
</reference>
<evidence type="ECO:0000313" key="1">
    <source>
        <dbReference type="EMBL" id="CEK88086.1"/>
    </source>
</evidence>
<dbReference type="PANTHER" id="PTHR24030:SF0">
    <property type="entry name" value="PROTEIN CMSS1"/>
    <property type="match status" value="1"/>
</dbReference>
<dbReference type="EMBL" id="HACG01041221">
    <property type="protein sequence ID" value="CEK88086.1"/>
    <property type="molecule type" value="Transcribed_RNA"/>
</dbReference>